<dbReference type="Proteomes" id="UP000663828">
    <property type="component" value="Unassembled WGS sequence"/>
</dbReference>
<keyword evidence="1" id="KW-0812">Transmembrane</keyword>
<organism evidence="2 3">
    <name type="scientific">Adineta ricciae</name>
    <name type="common">Rotifer</name>
    <dbReference type="NCBI Taxonomy" id="249248"/>
    <lineage>
        <taxon>Eukaryota</taxon>
        <taxon>Metazoa</taxon>
        <taxon>Spiralia</taxon>
        <taxon>Gnathifera</taxon>
        <taxon>Rotifera</taxon>
        <taxon>Eurotatoria</taxon>
        <taxon>Bdelloidea</taxon>
        <taxon>Adinetida</taxon>
        <taxon>Adinetidae</taxon>
        <taxon>Adineta</taxon>
    </lineage>
</organism>
<comment type="caution">
    <text evidence="2">The sequence shown here is derived from an EMBL/GenBank/DDBJ whole genome shotgun (WGS) entry which is preliminary data.</text>
</comment>
<dbReference type="AlphaFoldDB" id="A0A816DPM6"/>
<feature type="transmembrane region" description="Helical" evidence="1">
    <location>
        <begin position="53"/>
        <end position="76"/>
    </location>
</feature>
<sequence>MGPRCTTLQLGGNVNIPGNGNSAIIFNGVSYNLSSIVNNGLSVIMEKYRSELIIIQFSSIVLMTILSCAIILYFSFKRAGNKDMKSLVNEPDMQFELNHTRIKSHLLQFDAVLQEIESLLQNNYPLQYFAQPLGYIENVYHLVRLSPDLLSIVITKLIKKNYARLCLAILTLKNTNPCQSSETWLSITSALTGLCCYMRASSKLCFAAVDAQIIPLFASVLSQRSYLEDLDQSTPVLFLFLMSSRLFHYLAQIEMLRFQLERHHCCDILLNVIAHTNNRMLRAINILTVIRIKNESTHKIPFTVEDSLILFRLYYESVKADFQEVYGLKQQHVIDGFYVISQLDYLSYDFQKH</sequence>
<gene>
    <name evidence="2" type="ORF">XAT740_LOCUS53028</name>
</gene>
<proteinExistence type="predicted"/>
<evidence type="ECO:0000256" key="1">
    <source>
        <dbReference type="SAM" id="Phobius"/>
    </source>
</evidence>
<name>A0A816DPM6_ADIRI</name>
<keyword evidence="3" id="KW-1185">Reference proteome</keyword>
<evidence type="ECO:0000313" key="2">
    <source>
        <dbReference type="EMBL" id="CAF1639291.1"/>
    </source>
</evidence>
<protein>
    <submittedName>
        <fullName evidence="2">Uncharacterized protein</fullName>
    </submittedName>
</protein>
<accession>A0A816DPM6</accession>
<keyword evidence="1" id="KW-0472">Membrane</keyword>
<evidence type="ECO:0000313" key="3">
    <source>
        <dbReference type="Proteomes" id="UP000663828"/>
    </source>
</evidence>
<dbReference type="EMBL" id="CAJNOR010008935">
    <property type="protein sequence ID" value="CAF1639291.1"/>
    <property type="molecule type" value="Genomic_DNA"/>
</dbReference>
<keyword evidence="1" id="KW-1133">Transmembrane helix</keyword>
<reference evidence="2" key="1">
    <citation type="submission" date="2021-02" db="EMBL/GenBank/DDBJ databases">
        <authorList>
            <person name="Nowell W R."/>
        </authorList>
    </citation>
    <scope>NUCLEOTIDE SEQUENCE</scope>
</reference>